<feature type="transmembrane region" description="Helical" evidence="6">
    <location>
        <begin position="485"/>
        <end position="505"/>
    </location>
</feature>
<dbReference type="OrthoDB" id="1096108at2"/>
<dbReference type="InterPro" id="IPR005495">
    <property type="entry name" value="LptG/LptF_permease"/>
</dbReference>
<evidence type="ECO:0000313" key="8">
    <source>
        <dbReference type="Proteomes" id="UP000008461"/>
    </source>
</evidence>
<dbReference type="eggNOG" id="COG0795">
    <property type="taxonomic scope" value="Bacteria"/>
</dbReference>
<dbReference type="EMBL" id="CP002691">
    <property type="protein sequence ID" value="AEE48851.1"/>
    <property type="molecule type" value="Genomic_DNA"/>
</dbReference>
<evidence type="ECO:0000256" key="6">
    <source>
        <dbReference type="SAM" id="Phobius"/>
    </source>
</evidence>
<evidence type="ECO:0000256" key="1">
    <source>
        <dbReference type="ARBA" id="ARBA00004651"/>
    </source>
</evidence>
<dbReference type="PANTHER" id="PTHR33529">
    <property type="entry name" value="SLR0882 PROTEIN-RELATED"/>
    <property type="match status" value="1"/>
</dbReference>
<evidence type="ECO:0000256" key="2">
    <source>
        <dbReference type="ARBA" id="ARBA00022475"/>
    </source>
</evidence>
<keyword evidence="8" id="KW-1185">Reference proteome</keyword>
<dbReference type="GO" id="GO:0043190">
    <property type="term" value="C:ATP-binding cassette (ABC) transporter complex"/>
    <property type="evidence" value="ECO:0007669"/>
    <property type="project" value="TreeGrafter"/>
</dbReference>
<dbReference type="RefSeq" id="WP_013763409.1">
    <property type="nucleotide sequence ID" value="NC_015510.1"/>
</dbReference>
<dbReference type="GO" id="GO:0015920">
    <property type="term" value="P:lipopolysaccharide transport"/>
    <property type="evidence" value="ECO:0007669"/>
    <property type="project" value="TreeGrafter"/>
</dbReference>
<dbReference type="Proteomes" id="UP000008461">
    <property type="component" value="Chromosome"/>
</dbReference>
<feature type="transmembrane region" description="Helical" evidence="6">
    <location>
        <begin position="108"/>
        <end position="125"/>
    </location>
</feature>
<dbReference type="PANTHER" id="PTHR33529:SF6">
    <property type="entry name" value="YJGP_YJGQ FAMILY PERMEASE"/>
    <property type="match status" value="1"/>
</dbReference>
<feature type="transmembrane region" description="Helical" evidence="6">
    <location>
        <begin position="455"/>
        <end position="473"/>
    </location>
</feature>
<proteinExistence type="predicted"/>
<feature type="transmembrane region" description="Helical" evidence="6">
    <location>
        <begin position="65"/>
        <end position="87"/>
    </location>
</feature>
<accession>F4KP57</accession>
<reference evidence="7 8" key="1">
    <citation type="journal article" date="2011" name="Stand. Genomic Sci.">
        <title>Complete genome sequence of Haliscomenobacter hydrossis type strain (O).</title>
        <authorList>
            <consortium name="US DOE Joint Genome Institute (JGI-PGF)"/>
            <person name="Daligault H."/>
            <person name="Lapidus A."/>
            <person name="Zeytun A."/>
            <person name="Nolan M."/>
            <person name="Lucas S."/>
            <person name="Del Rio T.G."/>
            <person name="Tice H."/>
            <person name="Cheng J.F."/>
            <person name="Tapia R."/>
            <person name="Han C."/>
            <person name="Goodwin L."/>
            <person name="Pitluck S."/>
            <person name="Liolios K."/>
            <person name="Pagani I."/>
            <person name="Ivanova N."/>
            <person name="Huntemann M."/>
            <person name="Mavromatis K."/>
            <person name="Mikhailova N."/>
            <person name="Pati A."/>
            <person name="Chen A."/>
            <person name="Palaniappan K."/>
            <person name="Land M."/>
            <person name="Hauser L."/>
            <person name="Brambilla E.M."/>
            <person name="Rohde M."/>
            <person name="Verbarg S."/>
            <person name="Goker M."/>
            <person name="Bristow J."/>
            <person name="Eisen J.A."/>
            <person name="Markowitz V."/>
            <person name="Hugenholtz P."/>
            <person name="Kyrpides N.C."/>
            <person name="Klenk H.P."/>
            <person name="Woyke T."/>
        </authorList>
    </citation>
    <scope>NUCLEOTIDE SEQUENCE [LARGE SCALE GENOMIC DNA]</scope>
    <source>
        <strain evidence="8">ATCC 27775 / DSM 1100 / LMG 10767 / O</strain>
    </source>
</reference>
<dbReference type="HOGENOM" id="CLU_028799_6_0_10"/>
<sequence length="538" mass="60447">MSILKKLPVLKRIDELVITSFIPPFIVAFSVSLFVLLMQMLWIYIDDLAGKGLGFFTVIELLSYRAVSFVPMALPLGILLSSVMLMGNFAEHYELSSMKSAGLSLVRIMRPMLIFSIFTVAFSWYCSDYLIPAANLKFGSRMWDIQQTKPALRLDVGVFNDDFQGFTIHIGKKMSDGRTIKDVIIYDHSEANSGKYTVITAKDGEMFTSEDGNIFVMRLRNGYQCIESRGYQSSSQSKYPFIRTGFKQFTKVFDLTEFSLSRTNEELFKQSRQTMDSRALKAAADSMALDIHKRTVIAGNYVANYVSIFKVDSTYLKKEVKGESTEQNRGSGPTPISVSAPAESTFDSAHSVTLGFNVLRSTIIKRAKPISVVSHFADTFSDADKSTLRGRAESAARGVQNQTVSTTTSLSTTMENRVKFIYDWQMKYSIAVVCFIFMFIGAPMGAIVRKGGFGYPLLVAIVFFMLFVILTIFCRKIAETFVVSAYLAAWLPCLILMPLGIWLTYKAMNDQPLNLFEGVRYFFQSLVKRLRNAKTVQG</sequence>
<reference key="2">
    <citation type="submission" date="2011-04" db="EMBL/GenBank/DDBJ databases">
        <title>Complete sequence of chromosome of Haliscomenobacter hydrossis DSM 1100.</title>
        <authorList>
            <consortium name="US DOE Joint Genome Institute (JGI-PGF)"/>
            <person name="Lucas S."/>
            <person name="Han J."/>
            <person name="Lapidus A."/>
            <person name="Bruce D."/>
            <person name="Goodwin L."/>
            <person name="Pitluck S."/>
            <person name="Peters L."/>
            <person name="Kyrpides N."/>
            <person name="Mavromatis K."/>
            <person name="Ivanova N."/>
            <person name="Ovchinnikova G."/>
            <person name="Pagani I."/>
            <person name="Daligault H."/>
            <person name="Detter J.C."/>
            <person name="Han C."/>
            <person name="Land M."/>
            <person name="Hauser L."/>
            <person name="Markowitz V."/>
            <person name="Cheng J.-F."/>
            <person name="Hugenholtz P."/>
            <person name="Woyke T."/>
            <person name="Wu D."/>
            <person name="Verbarg S."/>
            <person name="Frueling A."/>
            <person name="Brambilla E."/>
            <person name="Klenk H.-P."/>
            <person name="Eisen J.A."/>
        </authorList>
    </citation>
    <scope>NUCLEOTIDE SEQUENCE</scope>
    <source>
        <strain>DSM 1100</strain>
    </source>
</reference>
<keyword evidence="4 6" id="KW-1133">Transmembrane helix</keyword>
<evidence type="ECO:0000256" key="4">
    <source>
        <dbReference type="ARBA" id="ARBA00022989"/>
    </source>
</evidence>
<gene>
    <name evidence="7" type="ordered locus">Halhy_0950</name>
</gene>
<keyword evidence="3 6" id="KW-0812">Transmembrane</keyword>
<name>F4KP57_HALH1</name>
<evidence type="ECO:0000256" key="5">
    <source>
        <dbReference type="ARBA" id="ARBA00023136"/>
    </source>
</evidence>
<keyword evidence="5 6" id="KW-0472">Membrane</keyword>
<dbReference type="Pfam" id="PF03739">
    <property type="entry name" value="LptF_LptG"/>
    <property type="match status" value="2"/>
</dbReference>
<feature type="transmembrane region" description="Helical" evidence="6">
    <location>
        <begin position="428"/>
        <end position="448"/>
    </location>
</feature>
<feature type="transmembrane region" description="Helical" evidence="6">
    <location>
        <begin position="21"/>
        <end position="45"/>
    </location>
</feature>
<protein>
    <submittedName>
        <fullName evidence="7">Permease YjgP/YjgQ family protein</fullName>
    </submittedName>
</protein>
<dbReference type="KEGG" id="hhy:Halhy_0950"/>
<evidence type="ECO:0000256" key="3">
    <source>
        <dbReference type="ARBA" id="ARBA00022692"/>
    </source>
</evidence>
<evidence type="ECO:0000313" key="7">
    <source>
        <dbReference type="EMBL" id="AEE48851.1"/>
    </source>
</evidence>
<organism evidence="7 8">
    <name type="scientific">Haliscomenobacter hydrossis (strain ATCC 27775 / DSM 1100 / LMG 10767 / O)</name>
    <dbReference type="NCBI Taxonomy" id="760192"/>
    <lineage>
        <taxon>Bacteria</taxon>
        <taxon>Pseudomonadati</taxon>
        <taxon>Bacteroidota</taxon>
        <taxon>Saprospiria</taxon>
        <taxon>Saprospirales</taxon>
        <taxon>Haliscomenobacteraceae</taxon>
        <taxon>Haliscomenobacter</taxon>
    </lineage>
</organism>
<comment type="subcellular location">
    <subcellularLocation>
        <location evidence="1">Cell membrane</location>
        <topology evidence="1">Multi-pass membrane protein</topology>
    </subcellularLocation>
</comment>
<dbReference type="STRING" id="760192.Halhy_0950"/>
<dbReference type="AlphaFoldDB" id="F4KP57"/>
<keyword evidence="2" id="KW-1003">Cell membrane</keyword>